<feature type="region of interest" description="Disordered" evidence="1">
    <location>
        <begin position="168"/>
        <end position="203"/>
    </location>
</feature>
<protein>
    <submittedName>
        <fullName evidence="2">Uncharacterized protein</fullName>
    </submittedName>
</protein>
<reference evidence="2 3" key="1">
    <citation type="submission" date="2021-03" db="EMBL/GenBank/DDBJ databases">
        <title>Sequencing the genomes of 1000 actinobacteria strains.</title>
        <authorList>
            <person name="Klenk H.-P."/>
        </authorList>
    </citation>
    <scope>NUCLEOTIDE SEQUENCE [LARGE SCALE GENOMIC DNA]</scope>
    <source>
        <strain evidence="2 3">DSM 46670</strain>
    </source>
</reference>
<accession>A0ABS4TT64</accession>
<organism evidence="2 3">
    <name type="scientific">Kibdelosporangium banguiense</name>
    <dbReference type="NCBI Taxonomy" id="1365924"/>
    <lineage>
        <taxon>Bacteria</taxon>
        <taxon>Bacillati</taxon>
        <taxon>Actinomycetota</taxon>
        <taxon>Actinomycetes</taxon>
        <taxon>Pseudonocardiales</taxon>
        <taxon>Pseudonocardiaceae</taxon>
        <taxon>Kibdelosporangium</taxon>
    </lineage>
</organism>
<feature type="compositionally biased region" description="Basic and acidic residues" evidence="1">
    <location>
        <begin position="188"/>
        <end position="203"/>
    </location>
</feature>
<dbReference type="RefSeq" id="WP_209644148.1">
    <property type="nucleotide sequence ID" value="NZ_JAGINW010000001.1"/>
</dbReference>
<gene>
    <name evidence="2" type="ORF">JOF56_007555</name>
</gene>
<keyword evidence="3" id="KW-1185">Reference proteome</keyword>
<name>A0ABS4TT64_9PSEU</name>
<sequence>MTRPVVSHQPAVAGPQAAPAASPVAARHGAMDAANLLALQRTAGNAAVGSLVIQRDDAGAAPAFNDDEFKRMAMGSANDYLLSGQDFPPAVPGRVTYWKTMSAWREVDEDHFYTDANGAEQHVKVKITLSGGDLAPGAPNPDKYLLRVIRWNDAGQEITVRRSVGWIDATGTPHRGEKPQPPQPPDQTPEHPHYHDNDDNVPV</sequence>
<evidence type="ECO:0000313" key="3">
    <source>
        <dbReference type="Proteomes" id="UP001519332"/>
    </source>
</evidence>
<evidence type="ECO:0000313" key="2">
    <source>
        <dbReference type="EMBL" id="MBP2327170.1"/>
    </source>
</evidence>
<dbReference type="Proteomes" id="UP001519332">
    <property type="component" value="Unassembled WGS sequence"/>
</dbReference>
<proteinExistence type="predicted"/>
<dbReference type="EMBL" id="JAGINW010000001">
    <property type="protein sequence ID" value="MBP2327170.1"/>
    <property type="molecule type" value="Genomic_DNA"/>
</dbReference>
<comment type="caution">
    <text evidence="2">The sequence shown here is derived from an EMBL/GenBank/DDBJ whole genome shotgun (WGS) entry which is preliminary data.</text>
</comment>
<evidence type="ECO:0000256" key="1">
    <source>
        <dbReference type="SAM" id="MobiDB-lite"/>
    </source>
</evidence>